<sequence>MTTSIPAVAELADITGIMDLFGQASIKRTIPHRRSILLVDRVNSVDPGRTLTAVKAVTGNEPAYASMSPSADENAYAYPVSLLIESWAQAAVILAAWDTPNPDVLAGKVELAGAINDLRVGVPVYPGSVVEHHVELVKTIGDTSILSGRSTCAGELVLQVASFVLALRDMAVLPRPDIPA</sequence>
<evidence type="ECO:0000256" key="2">
    <source>
        <dbReference type="ARBA" id="ARBA00023239"/>
    </source>
</evidence>
<dbReference type="Pfam" id="PF07977">
    <property type="entry name" value="FabA"/>
    <property type="match status" value="1"/>
</dbReference>
<keyword evidence="2" id="KW-0456">Lyase</keyword>
<dbReference type="EMBL" id="BSFP01000009">
    <property type="protein sequence ID" value="GLL00635.1"/>
    <property type="molecule type" value="Genomic_DNA"/>
</dbReference>
<evidence type="ECO:0000256" key="1">
    <source>
        <dbReference type="ARBA" id="ARBA00009174"/>
    </source>
</evidence>
<gene>
    <name evidence="3" type="primary">fabZ</name>
    <name evidence="3" type="ORF">GCM10017581_023760</name>
</gene>
<evidence type="ECO:0000313" key="4">
    <source>
        <dbReference type="Proteomes" id="UP001143480"/>
    </source>
</evidence>
<evidence type="ECO:0000313" key="3">
    <source>
        <dbReference type="EMBL" id="GLL00635.1"/>
    </source>
</evidence>
<reference evidence="3" key="2">
    <citation type="submission" date="2023-01" db="EMBL/GenBank/DDBJ databases">
        <authorList>
            <person name="Sun Q."/>
            <person name="Evtushenko L."/>
        </authorList>
    </citation>
    <scope>NUCLEOTIDE SEQUENCE</scope>
    <source>
        <strain evidence="3">VKM Ac-1321</strain>
    </source>
</reference>
<reference evidence="3" key="1">
    <citation type="journal article" date="2014" name="Int. J. Syst. Evol. Microbiol.">
        <title>Complete genome sequence of Corynebacterium casei LMG S-19264T (=DSM 44701T), isolated from a smear-ripened cheese.</title>
        <authorList>
            <consortium name="US DOE Joint Genome Institute (JGI-PGF)"/>
            <person name="Walter F."/>
            <person name="Albersmeier A."/>
            <person name="Kalinowski J."/>
            <person name="Ruckert C."/>
        </authorList>
    </citation>
    <scope>NUCLEOTIDE SEQUENCE</scope>
    <source>
        <strain evidence="3">VKM Ac-1321</strain>
    </source>
</reference>
<organism evidence="3 4">
    <name type="scientific">Dactylosporangium matsuzakiense</name>
    <dbReference type="NCBI Taxonomy" id="53360"/>
    <lineage>
        <taxon>Bacteria</taxon>
        <taxon>Bacillati</taxon>
        <taxon>Actinomycetota</taxon>
        <taxon>Actinomycetes</taxon>
        <taxon>Micromonosporales</taxon>
        <taxon>Micromonosporaceae</taxon>
        <taxon>Dactylosporangium</taxon>
    </lineage>
</organism>
<dbReference type="PANTHER" id="PTHR30272">
    <property type="entry name" value="3-HYDROXYACYL-[ACYL-CARRIER-PROTEIN] DEHYDRATASE"/>
    <property type="match status" value="1"/>
</dbReference>
<name>A0A9W6KIE1_9ACTN</name>
<dbReference type="InterPro" id="IPR013114">
    <property type="entry name" value="FabA_FabZ"/>
</dbReference>
<comment type="caution">
    <text evidence="3">The sequence shown here is derived from an EMBL/GenBank/DDBJ whole genome shotgun (WGS) entry which is preliminary data.</text>
</comment>
<dbReference type="Gene3D" id="3.10.129.10">
    <property type="entry name" value="Hotdog Thioesterase"/>
    <property type="match status" value="1"/>
</dbReference>
<dbReference type="PANTHER" id="PTHR30272:SF1">
    <property type="entry name" value="3-HYDROXYACYL-[ACYL-CARRIER-PROTEIN] DEHYDRATASE"/>
    <property type="match status" value="1"/>
</dbReference>
<dbReference type="GO" id="GO:0016829">
    <property type="term" value="F:lyase activity"/>
    <property type="evidence" value="ECO:0007669"/>
    <property type="project" value="UniProtKB-KW"/>
</dbReference>
<keyword evidence="4" id="KW-1185">Reference proteome</keyword>
<accession>A0A9W6KIE1</accession>
<protein>
    <submittedName>
        <fullName evidence="3">3-hydroxyacyl-[acyl-carrier-protein] dehydratase FabZ</fullName>
    </submittedName>
</protein>
<dbReference type="SUPFAM" id="SSF54637">
    <property type="entry name" value="Thioesterase/thiol ester dehydrase-isomerase"/>
    <property type="match status" value="1"/>
</dbReference>
<proteinExistence type="inferred from homology"/>
<dbReference type="InterPro" id="IPR029069">
    <property type="entry name" value="HotDog_dom_sf"/>
</dbReference>
<dbReference type="Proteomes" id="UP001143480">
    <property type="component" value="Unassembled WGS sequence"/>
</dbReference>
<dbReference type="AlphaFoldDB" id="A0A9W6KIE1"/>
<comment type="similarity">
    <text evidence="1">Belongs to the thioester dehydratase family. FabZ subfamily.</text>
</comment>
<dbReference type="RefSeq" id="WP_261959992.1">
    <property type="nucleotide sequence ID" value="NZ_BAAAXA010000001.1"/>
</dbReference>